<dbReference type="PANTHER" id="PTHR23291:SF50">
    <property type="entry name" value="PROTEIN LIFEGUARD 4"/>
    <property type="match status" value="1"/>
</dbReference>
<feature type="transmembrane region" description="Helical" evidence="6">
    <location>
        <begin position="147"/>
        <end position="167"/>
    </location>
</feature>
<evidence type="ECO:0000256" key="2">
    <source>
        <dbReference type="ARBA" id="ARBA00022692"/>
    </source>
</evidence>
<dbReference type="Proteomes" id="UP001146120">
    <property type="component" value="Unassembled WGS sequence"/>
</dbReference>
<dbReference type="EMBL" id="DAKRPA010000144">
    <property type="protein sequence ID" value="DAZ97170.1"/>
    <property type="molecule type" value="Genomic_DNA"/>
</dbReference>
<comment type="caution">
    <text evidence="7">The sequence shown here is derived from an EMBL/GenBank/DDBJ whole genome shotgun (WGS) entry which is preliminary data.</text>
</comment>
<evidence type="ECO:0000313" key="8">
    <source>
        <dbReference type="Proteomes" id="UP001146120"/>
    </source>
</evidence>
<dbReference type="InterPro" id="IPR006214">
    <property type="entry name" value="Bax_inhibitor_1-related"/>
</dbReference>
<feature type="transmembrane region" description="Helical" evidence="6">
    <location>
        <begin position="278"/>
        <end position="300"/>
    </location>
</feature>
<feature type="transmembrane region" description="Helical" evidence="6">
    <location>
        <begin position="210"/>
        <end position="231"/>
    </location>
</feature>
<reference evidence="7" key="1">
    <citation type="submission" date="2022-11" db="EMBL/GenBank/DDBJ databases">
        <authorList>
            <person name="Morgan W.R."/>
            <person name="Tartar A."/>
        </authorList>
    </citation>
    <scope>NUCLEOTIDE SEQUENCE</scope>
    <source>
        <strain evidence="7">ARSEF 373</strain>
    </source>
</reference>
<dbReference type="Pfam" id="PF01027">
    <property type="entry name" value="Bax1-I"/>
    <property type="match status" value="1"/>
</dbReference>
<feature type="transmembrane region" description="Helical" evidence="6">
    <location>
        <begin position="179"/>
        <end position="198"/>
    </location>
</feature>
<reference evidence="7" key="2">
    <citation type="journal article" date="2023" name="Microbiol Resour">
        <title>Decontamination and Annotation of the Draft Genome Sequence of the Oomycete Lagenidium giganteum ARSEF 373.</title>
        <authorList>
            <person name="Morgan W.R."/>
            <person name="Tartar A."/>
        </authorList>
    </citation>
    <scope>NUCLEOTIDE SEQUENCE</scope>
    <source>
        <strain evidence="7">ARSEF 373</strain>
    </source>
</reference>
<feature type="transmembrane region" description="Helical" evidence="6">
    <location>
        <begin position="123"/>
        <end position="140"/>
    </location>
</feature>
<feature type="compositionally biased region" description="Low complexity" evidence="5">
    <location>
        <begin position="12"/>
        <end position="27"/>
    </location>
</feature>
<keyword evidence="8" id="KW-1185">Reference proteome</keyword>
<evidence type="ECO:0000256" key="5">
    <source>
        <dbReference type="SAM" id="MobiDB-lite"/>
    </source>
</evidence>
<gene>
    <name evidence="7" type="ORF">N0F65_004020</name>
</gene>
<evidence type="ECO:0000256" key="4">
    <source>
        <dbReference type="ARBA" id="ARBA00023136"/>
    </source>
</evidence>
<feature type="transmembrane region" description="Helical" evidence="6">
    <location>
        <begin position="91"/>
        <end position="111"/>
    </location>
</feature>
<evidence type="ECO:0000256" key="6">
    <source>
        <dbReference type="SAM" id="Phobius"/>
    </source>
</evidence>
<evidence type="ECO:0000256" key="3">
    <source>
        <dbReference type="ARBA" id="ARBA00022989"/>
    </source>
</evidence>
<sequence length="359" mass="40253">MKADRECGKLPSSGSKQDQYQYKQSSSAVSDAGRQDHVERRRELWRQELSLHMDSTAGYVGDDDPVWDWQVSFHAISTLPLGVQVAFRRKLLAIITLQLAVVLAIVSACVYVDGVETKFTDHVHPAIPFGATVVFLFVLYKLRNSHPWNWVFLILFTCAQGLFMASFSTSLFDNTGVNIGVMNVGFTVACVLLMTLMAGLQRGKKLVSPVVTALIAYAISLIVASGLMYWFHRRMVHSRLIEFACSMVLQLALILWFAKDVKAMLRVMSPDEYMRGVIYFYSDLVMLVLVVAAMIGVGAVCCCLHSQGGQHSTGVWYGYYWWWDPSFCCGSRTLASRNHDEDEQRAGADDAMEIAIQRD</sequence>
<accession>A0AAV2YSV2</accession>
<feature type="transmembrane region" description="Helical" evidence="6">
    <location>
        <begin position="237"/>
        <end position="258"/>
    </location>
</feature>
<keyword evidence="4 6" id="KW-0472">Membrane</keyword>
<organism evidence="7 8">
    <name type="scientific">Lagenidium giganteum</name>
    <dbReference type="NCBI Taxonomy" id="4803"/>
    <lineage>
        <taxon>Eukaryota</taxon>
        <taxon>Sar</taxon>
        <taxon>Stramenopiles</taxon>
        <taxon>Oomycota</taxon>
        <taxon>Peronosporomycetes</taxon>
        <taxon>Pythiales</taxon>
        <taxon>Pythiaceae</taxon>
    </lineage>
</organism>
<evidence type="ECO:0000313" key="7">
    <source>
        <dbReference type="EMBL" id="DAZ97170.1"/>
    </source>
</evidence>
<dbReference type="AlphaFoldDB" id="A0AAV2YSV2"/>
<proteinExistence type="predicted"/>
<protein>
    <submittedName>
        <fullName evidence="7">Uncharacterized protein</fullName>
    </submittedName>
</protein>
<keyword evidence="2 6" id="KW-0812">Transmembrane</keyword>
<dbReference type="PANTHER" id="PTHR23291">
    <property type="entry name" value="BAX INHIBITOR-RELATED"/>
    <property type="match status" value="1"/>
</dbReference>
<feature type="region of interest" description="Disordered" evidence="5">
    <location>
        <begin position="1"/>
        <end position="36"/>
    </location>
</feature>
<keyword evidence="3 6" id="KW-1133">Transmembrane helix</keyword>
<name>A0AAV2YSV2_9STRA</name>
<comment type="subcellular location">
    <subcellularLocation>
        <location evidence="1">Membrane</location>
        <topology evidence="1">Multi-pass membrane protein</topology>
    </subcellularLocation>
</comment>
<evidence type="ECO:0000256" key="1">
    <source>
        <dbReference type="ARBA" id="ARBA00004141"/>
    </source>
</evidence>
<dbReference type="GO" id="GO:0016020">
    <property type="term" value="C:membrane"/>
    <property type="evidence" value="ECO:0007669"/>
    <property type="project" value="UniProtKB-SubCell"/>
</dbReference>